<evidence type="ECO:0000256" key="1">
    <source>
        <dbReference type="SAM" id="Coils"/>
    </source>
</evidence>
<dbReference type="EMBL" id="LAZR01000377">
    <property type="protein sequence ID" value="KKN71746.1"/>
    <property type="molecule type" value="Genomic_DNA"/>
</dbReference>
<gene>
    <name evidence="2" type="ORF">LCGC14_0418120</name>
</gene>
<dbReference type="AlphaFoldDB" id="A0A0F9VDU1"/>
<reference evidence="2" key="1">
    <citation type="journal article" date="2015" name="Nature">
        <title>Complex archaea that bridge the gap between prokaryotes and eukaryotes.</title>
        <authorList>
            <person name="Spang A."/>
            <person name="Saw J.H."/>
            <person name="Jorgensen S.L."/>
            <person name="Zaremba-Niedzwiedzka K."/>
            <person name="Martijn J."/>
            <person name="Lind A.E."/>
            <person name="van Eijk R."/>
            <person name="Schleper C."/>
            <person name="Guy L."/>
            <person name="Ettema T.J."/>
        </authorList>
    </citation>
    <scope>NUCLEOTIDE SEQUENCE</scope>
</reference>
<protein>
    <submittedName>
        <fullName evidence="2">Uncharacterized protein</fullName>
    </submittedName>
</protein>
<evidence type="ECO:0000313" key="2">
    <source>
        <dbReference type="EMBL" id="KKN71746.1"/>
    </source>
</evidence>
<comment type="caution">
    <text evidence="2">The sequence shown here is derived from an EMBL/GenBank/DDBJ whole genome shotgun (WGS) entry which is preliminary data.</text>
</comment>
<keyword evidence="1" id="KW-0175">Coiled coil</keyword>
<accession>A0A0F9VDU1</accession>
<organism evidence="2">
    <name type="scientific">marine sediment metagenome</name>
    <dbReference type="NCBI Taxonomy" id="412755"/>
    <lineage>
        <taxon>unclassified sequences</taxon>
        <taxon>metagenomes</taxon>
        <taxon>ecological metagenomes</taxon>
    </lineage>
</organism>
<name>A0A0F9VDU1_9ZZZZ</name>
<proteinExistence type="predicted"/>
<sequence>MARTVTIVEQEEARETAFRIYTPQPARDEVKTISQMEAQLANLEKRKAQIQIRIDDLEEVKVEAIAAEAARDG</sequence>
<feature type="coiled-coil region" evidence="1">
    <location>
        <begin position="26"/>
        <end position="60"/>
    </location>
</feature>